<sequence>MSKIEELIQQLCPNGVEWKKIGDVCNTITDYTAAGSFANIAENVKYISEKEYAQLVRTTDLKSNFSNPDKFVYVNEHAFNYLWRVNLIGEGLILPNVGNCGEIYHYTENGVVQTFLLICTCQLNLRFPNKMSMVKS</sequence>
<organism evidence="3 4">
    <name type="scientific">Parabacteroides johnsonii</name>
    <dbReference type="NCBI Taxonomy" id="387661"/>
    <lineage>
        <taxon>Bacteria</taxon>
        <taxon>Pseudomonadati</taxon>
        <taxon>Bacteroidota</taxon>
        <taxon>Bacteroidia</taxon>
        <taxon>Bacteroidales</taxon>
        <taxon>Tannerellaceae</taxon>
        <taxon>Parabacteroides</taxon>
    </lineage>
</organism>
<accession>A0AAW6I5V1</accession>
<evidence type="ECO:0000313" key="3">
    <source>
        <dbReference type="EMBL" id="MDC7150296.1"/>
    </source>
</evidence>
<protein>
    <recommendedName>
        <fullName evidence="5">Type I restriction modification DNA specificity domain-containing protein</fullName>
    </recommendedName>
</protein>
<dbReference type="AlphaFoldDB" id="A0AAW6I5V1"/>
<dbReference type="EMBL" id="JAQPYX010000109">
    <property type="protein sequence ID" value="MDC7150296.1"/>
    <property type="molecule type" value="Genomic_DNA"/>
</dbReference>
<evidence type="ECO:0008006" key="5">
    <source>
        <dbReference type="Google" id="ProtNLM"/>
    </source>
</evidence>
<keyword evidence="2" id="KW-0238">DNA-binding</keyword>
<proteinExistence type="predicted"/>
<dbReference type="Gene3D" id="3.90.220.20">
    <property type="entry name" value="DNA methylase specificity domains"/>
    <property type="match status" value="1"/>
</dbReference>
<evidence type="ECO:0000313" key="4">
    <source>
        <dbReference type="Proteomes" id="UP001213646"/>
    </source>
</evidence>
<reference evidence="3" key="1">
    <citation type="submission" date="2023-01" db="EMBL/GenBank/DDBJ databases">
        <title>Exploring GABA producing Bacteroides strains toward improving mental health.</title>
        <authorList>
            <person name="Yousuf B."/>
            <person name="Bouhlel N.E."/>
            <person name="Mottawea W."/>
            <person name="Hammami R."/>
        </authorList>
    </citation>
    <scope>NUCLEOTIDE SEQUENCE</scope>
    <source>
        <strain evidence="3">UO.H1047</strain>
    </source>
</reference>
<evidence type="ECO:0000256" key="2">
    <source>
        <dbReference type="ARBA" id="ARBA00023125"/>
    </source>
</evidence>
<feature type="non-terminal residue" evidence="3">
    <location>
        <position position="136"/>
    </location>
</feature>
<keyword evidence="1" id="KW-0680">Restriction system</keyword>
<dbReference type="GO" id="GO:0009307">
    <property type="term" value="P:DNA restriction-modification system"/>
    <property type="evidence" value="ECO:0007669"/>
    <property type="project" value="UniProtKB-KW"/>
</dbReference>
<dbReference type="SUPFAM" id="SSF116734">
    <property type="entry name" value="DNA methylase specificity domain"/>
    <property type="match status" value="1"/>
</dbReference>
<dbReference type="InterPro" id="IPR044946">
    <property type="entry name" value="Restrct_endonuc_typeI_TRD_sf"/>
</dbReference>
<dbReference type="Proteomes" id="UP001213646">
    <property type="component" value="Unassembled WGS sequence"/>
</dbReference>
<dbReference type="RefSeq" id="WP_272698111.1">
    <property type="nucleotide sequence ID" value="NZ_JAQPYW010000182.1"/>
</dbReference>
<gene>
    <name evidence="3" type="ORF">PQG89_12815</name>
</gene>
<comment type="caution">
    <text evidence="3">The sequence shown here is derived from an EMBL/GenBank/DDBJ whole genome shotgun (WGS) entry which is preliminary data.</text>
</comment>
<name>A0AAW6I5V1_9BACT</name>
<evidence type="ECO:0000256" key="1">
    <source>
        <dbReference type="ARBA" id="ARBA00022747"/>
    </source>
</evidence>
<dbReference type="GO" id="GO:0003677">
    <property type="term" value="F:DNA binding"/>
    <property type="evidence" value="ECO:0007669"/>
    <property type="project" value="UniProtKB-KW"/>
</dbReference>